<keyword evidence="2" id="KW-1185">Reference proteome</keyword>
<comment type="caution">
    <text evidence="1">The sequence shown here is derived from an EMBL/GenBank/DDBJ whole genome shotgun (WGS) entry which is preliminary data.</text>
</comment>
<sequence>MKQAEIYRKGLFAGILTEDDGEYRFCYDEIAFVK</sequence>
<dbReference type="AlphaFoldDB" id="A0AA94ITP6"/>
<evidence type="ECO:0000313" key="2">
    <source>
        <dbReference type="Proteomes" id="UP000198427"/>
    </source>
</evidence>
<name>A0AA94ITP6_9BACT</name>
<dbReference type="Proteomes" id="UP000198427">
    <property type="component" value="Unassembled WGS sequence"/>
</dbReference>
<organism evidence="1 2">
    <name type="scientific">Prevotella jejuni</name>
    <dbReference type="NCBI Taxonomy" id="1177574"/>
    <lineage>
        <taxon>Bacteria</taxon>
        <taxon>Pseudomonadati</taxon>
        <taxon>Bacteroidota</taxon>
        <taxon>Bacteroidia</taxon>
        <taxon>Bacteroidales</taxon>
        <taxon>Prevotellaceae</taxon>
        <taxon>Prevotella</taxon>
    </lineage>
</organism>
<gene>
    <name evidence="1" type="ORF">SAMN06265364_11025</name>
</gene>
<proteinExistence type="predicted"/>
<dbReference type="EMBL" id="FZNZ01000010">
    <property type="protein sequence ID" value="SNR77858.1"/>
    <property type="molecule type" value="Genomic_DNA"/>
</dbReference>
<accession>A0AA94ITP6</accession>
<evidence type="ECO:0008006" key="3">
    <source>
        <dbReference type="Google" id="ProtNLM"/>
    </source>
</evidence>
<protein>
    <recommendedName>
        <fullName evidence="3">HipA N-terminal subdomain 1 domain-containing protein</fullName>
    </recommendedName>
</protein>
<evidence type="ECO:0000313" key="1">
    <source>
        <dbReference type="EMBL" id="SNR77858.1"/>
    </source>
</evidence>
<reference evidence="1 2" key="1">
    <citation type="submission" date="2017-06" db="EMBL/GenBank/DDBJ databases">
        <authorList>
            <person name="Varghese N."/>
            <person name="Submissions S."/>
        </authorList>
    </citation>
    <scope>NUCLEOTIDE SEQUENCE [LARGE SCALE GENOMIC DNA]</scope>
    <source>
        <strain evidence="1 2">DSM 26989</strain>
    </source>
</reference>